<proteinExistence type="predicted"/>
<reference evidence="3" key="1">
    <citation type="submission" date="2022-02" db="EMBL/GenBank/DDBJ databases">
        <title>Corynebacterium sp. from urogenital microbiome.</title>
        <authorList>
            <person name="Cappelli E.A."/>
            <person name="Ribeiro T.G."/>
            <person name="Peixe L."/>
        </authorList>
    </citation>
    <scope>NUCLEOTIDE SEQUENCE</scope>
    <source>
        <strain evidence="3">C8Ua_172</strain>
    </source>
</reference>
<keyword evidence="4" id="KW-1185">Reference proteome</keyword>
<dbReference type="InterPro" id="IPR051534">
    <property type="entry name" value="CBASS_pafABC_assoc_protein"/>
</dbReference>
<evidence type="ECO:0000313" key="4">
    <source>
        <dbReference type="Proteomes" id="UP001146468"/>
    </source>
</evidence>
<dbReference type="InterPro" id="IPR026881">
    <property type="entry name" value="WYL_dom"/>
</dbReference>
<evidence type="ECO:0000313" key="3">
    <source>
        <dbReference type="EMBL" id="MCZ9293003.1"/>
    </source>
</evidence>
<dbReference type="Pfam" id="PF13280">
    <property type="entry name" value="WYL"/>
    <property type="match status" value="1"/>
</dbReference>
<accession>A0A9X3LV51</accession>
<protein>
    <submittedName>
        <fullName evidence="3">WYL domain-containing protein</fullName>
    </submittedName>
</protein>
<feature type="domain" description="WCX" evidence="2">
    <location>
        <begin position="244"/>
        <end position="312"/>
    </location>
</feature>
<gene>
    <name evidence="3" type="ORF">L8U60_00695</name>
</gene>
<feature type="domain" description="WYL" evidence="1">
    <location>
        <begin position="151"/>
        <end position="218"/>
    </location>
</feature>
<dbReference type="Proteomes" id="UP001146468">
    <property type="component" value="Unassembled WGS sequence"/>
</dbReference>
<dbReference type="Pfam" id="PF25583">
    <property type="entry name" value="WCX"/>
    <property type="match status" value="1"/>
</dbReference>
<dbReference type="AlphaFoldDB" id="A0A9X3LV51"/>
<dbReference type="EMBL" id="JAKMUS010000001">
    <property type="protein sequence ID" value="MCZ9293003.1"/>
    <property type="molecule type" value="Genomic_DNA"/>
</dbReference>
<name>A0A9X3LV51_9CORY</name>
<dbReference type="InterPro" id="IPR057727">
    <property type="entry name" value="WCX_dom"/>
</dbReference>
<dbReference type="PROSITE" id="PS52050">
    <property type="entry name" value="WYL"/>
    <property type="match status" value="1"/>
</dbReference>
<evidence type="ECO:0000259" key="1">
    <source>
        <dbReference type="Pfam" id="PF13280"/>
    </source>
</evidence>
<dbReference type="PANTHER" id="PTHR34580:SF3">
    <property type="entry name" value="PROTEIN PAFB"/>
    <property type="match status" value="1"/>
</dbReference>
<evidence type="ECO:0000259" key="2">
    <source>
        <dbReference type="Pfam" id="PF25583"/>
    </source>
</evidence>
<dbReference type="RefSeq" id="WP_269964469.1">
    <property type="nucleotide sequence ID" value="NZ_JAKMUS010000001.1"/>
</dbReference>
<dbReference type="PANTHER" id="PTHR34580">
    <property type="match status" value="1"/>
</dbReference>
<organism evidence="3 4">
    <name type="scientific">Corynebacterium meitnerae</name>
    <dbReference type="NCBI Taxonomy" id="2913498"/>
    <lineage>
        <taxon>Bacteria</taxon>
        <taxon>Bacillati</taxon>
        <taxon>Actinomycetota</taxon>
        <taxon>Actinomycetes</taxon>
        <taxon>Mycobacteriales</taxon>
        <taxon>Corynebacteriaceae</taxon>
        <taxon>Corynebacterium</taxon>
    </lineage>
</organism>
<sequence length="317" mass="34422">MAKPSNTVHPNADAAIQRLTNLTFALLGSNRPREYEWVRSNVEGYENRTDVAFKRLITRDVVSLKRAGVPARAENGLVWVNKDAYELPPISFTDEEAFVLGLAGDLGTQGSLGAFARSGWTKIAAAGATRTFDEVPIAALDNDISRLDSDIVAAVTACVRAKIRMRFDYKPAPTAETQTRTMDPWGIVALNNRAYVVGFDVERQAPRSFRAVRVSNIRKVQATGFTEADKPLQQVVEESLRGPVVDAVVTIDPGTCTELAAAGEARADGALVFKGVERDWLVRTVASYAPHAVVQEPEDVRESVIALLRAAAQGGEE</sequence>
<comment type="caution">
    <text evidence="3">The sequence shown here is derived from an EMBL/GenBank/DDBJ whole genome shotgun (WGS) entry which is preliminary data.</text>
</comment>